<protein>
    <recommendedName>
        <fullName evidence="3">DUF455 family protein</fullName>
    </recommendedName>
</protein>
<dbReference type="HOGENOM" id="CLU_615209_0_0_11"/>
<dbReference type="STRING" id="266117.Rxyl_1897"/>
<dbReference type="eggNOG" id="COG2833">
    <property type="taxonomic scope" value="Bacteria"/>
</dbReference>
<proteinExistence type="predicted"/>
<dbReference type="Pfam" id="PF04305">
    <property type="entry name" value="DUF455"/>
    <property type="match status" value="1"/>
</dbReference>
<keyword evidence="2" id="KW-1185">Reference proteome</keyword>
<dbReference type="KEGG" id="rxy:Rxyl_1897"/>
<name>Q1AUT1_RUBXD</name>
<dbReference type="InterPro" id="IPR007402">
    <property type="entry name" value="DUF455"/>
</dbReference>
<evidence type="ECO:0000313" key="1">
    <source>
        <dbReference type="EMBL" id="ABG04847.1"/>
    </source>
</evidence>
<dbReference type="RefSeq" id="WP_011564863.1">
    <property type="nucleotide sequence ID" value="NC_008148.1"/>
</dbReference>
<reference evidence="1 2" key="1">
    <citation type="submission" date="2006-06" db="EMBL/GenBank/DDBJ databases">
        <title>Complete sequence of Rubrobacter xylanophilus DSM 9941.</title>
        <authorList>
            <consortium name="US DOE Joint Genome Institute"/>
            <person name="Copeland A."/>
            <person name="Lucas S."/>
            <person name="Lapidus A."/>
            <person name="Barry K."/>
            <person name="Detter J.C."/>
            <person name="Glavina del Rio T."/>
            <person name="Hammon N."/>
            <person name="Israni S."/>
            <person name="Dalin E."/>
            <person name="Tice H."/>
            <person name="Pitluck S."/>
            <person name="Munk A.C."/>
            <person name="Brettin T."/>
            <person name="Bruce D."/>
            <person name="Han C."/>
            <person name="Tapia R."/>
            <person name="Gilna P."/>
            <person name="Schmutz J."/>
            <person name="Larimer F."/>
            <person name="Land M."/>
            <person name="Hauser L."/>
            <person name="Kyrpides N."/>
            <person name="Lykidis A."/>
            <person name="da Costa M.S."/>
            <person name="Rainey F.A."/>
            <person name="Empadinhas N."/>
            <person name="Jolivet E."/>
            <person name="Battista J.R."/>
            <person name="Richardson P."/>
        </authorList>
    </citation>
    <scope>NUCLEOTIDE SEQUENCE [LARGE SCALE GENOMIC DNA]</scope>
    <source>
        <strain evidence="2">DSM 9941 / NBRC 16129 / PRD-1</strain>
    </source>
</reference>
<dbReference type="AlphaFoldDB" id="Q1AUT1"/>
<evidence type="ECO:0000313" key="2">
    <source>
        <dbReference type="Proteomes" id="UP000006637"/>
    </source>
</evidence>
<dbReference type="Proteomes" id="UP000006637">
    <property type="component" value="Chromosome"/>
</dbReference>
<accession>Q1AUT1</accession>
<sequence length="445" mass="50686">MTEQISWLPTRHRRDRLMRLDAAEILKRFYYLERALTLACAGWVPDVSRLESKALLGRAAWQNAMTADASRTRVLELRYPDRTLEVGDDTGLVRLFEAALNAPSGAALLAAMERVFIPALRAGYEEYLRVTDDIADGPSRRFLEVAVREKNAQQGEFRKAAEIELGVRSGLRDEAQEWVNNLAALLERLGGVRLEAPPSGVEVPEVVEPGRHYRVIQHPARDDRYFVSDGFYWPDNFDPDFGYGEGFRLQLRSAIAHLNEVWAVETAGVLLAGFADELGWEFVVDAARWLYDECRHMLMGKERLEAWGFDPAHVPLGGYIYQACENQDLIYRLGMLGYFETKNIGKKQVRAREFAEHGDRTSQRDMDFDWADEALHAGYGRKWLRRALEVRGENPESWRGVLKRCEELANARIERATEEEKEAVRACAEALIADAERVMAQAHKG</sequence>
<dbReference type="EMBL" id="CP000386">
    <property type="protein sequence ID" value="ABG04847.1"/>
    <property type="molecule type" value="Genomic_DNA"/>
</dbReference>
<gene>
    <name evidence="1" type="ordered locus">Rxyl_1897</name>
</gene>
<evidence type="ECO:0008006" key="3">
    <source>
        <dbReference type="Google" id="ProtNLM"/>
    </source>
</evidence>
<dbReference type="OrthoDB" id="6064519at2"/>
<organism evidence="1 2">
    <name type="scientific">Rubrobacter xylanophilus (strain DSM 9941 / JCM 11954 / NBRC 16129 / PRD-1)</name>
    <dbReference type="NCBI Taxonomy" id="266117"/>
    <lineage>
        <taxon>Bacteria</taxon>
        <taxon>Bacillati</taxon>
        <taxon>Actinomycetota</taxon>
        <taxon>Rubrobacteria</taxon>
        <taxon>Rubrobacterales</taxon>
        <taxon>Rubrobacteraceae</taxon>
        <taxon>Rubrobacter</taxon>
    </lineage>
</organism>